<dbReference type="EMBL" id="AP019389">
    <property type="protein sequence ID" value="BBI21790.1"/>
    <property type="molecule type" value="Genomic_DNA"/>
</dbReference>
<gene>
    <name evidence="1" type="ORF">EKJ_26370</name>
</gene>
<dbReference type="Proteomes" id="UP000290057">
    <property type="component" value="Chromosome"/>
</dbReference>
<sequence>MKIGSVDFVLTAFSPLMFGEGVTAHWKALSLDAARALIDEETKILSRRVCHEQLARAQFPELEKTVSRVELQPGSAALHLLYSGPPLGTDGRIPEGGFVRTYLLEVEEYQEAVA</sequence>
<proteinExistence type="predicted"/>
<evidence type="ECO:0000313" key="1">
    <source>
        <dbReference type="EMBL" id="BBI21790.1"/>
    </source>
</evidence>
<evidence type="ECO:0000313" key="2">
    <source>
        <dbReference type="Proteomes" id="UP000290057"/>
    </source>
</evidence>
<organism evidence="1 2">
    <name type="scientific">Qipengyuania flava</name>
    <dbReference type="NCBI Taxonomy" id="192812"/>
    <lineage>
        <taxon>Bacteria</taxon>
        <taxon>Pseudomonadati</taxon>
        <taxon>Pseudomonadota</taxon>
        <taxon>Alphaproteobacteria</taxon>
        <taxon>Sphingomonadales</taxon>
        <taxon>Erythrobacteraceae</taxon>
        <taxon>Qipengyuania</taxon>
    </lineage>
</organism>
<dbReference type="AlphaFoldDB" id="A0A3T1CLI2"/>
<name>A0A3T1CLI2_9SPHN</name>
<keyword evidence="2" id="KW-1185">Reference proteome</keyword>
<accession>A0A3T1CLI2</accession>
<evidence type="ECO:0008006" key="3">
    <source>
        <dbReference type="Google" id="ProtNLM"/>
    </source>
</evidence>
<protein>
    <recommendedName>
        <fullName evidence="3">DUF1874 domain-containing protein</fullName>
    </recommendedName>
</protein>
<reference evidence="1 2" key="1">
    <citation type="submission" date="2019-01" db="EMBL/GenBank/DDBJ databases">
        <title>Complete genome sequence of Erythrobacter flavus KJ5.</title>
        <authorList>
            <person name="Kanesaki Y."/>
            <person name="Brotosudarmo T."/>
            <person name="Moriuchi R."/>
            <person name="Awai K."/>
        </authorList>
    </citation>
    <scope>NUCLEOTIDE SEQUENCE [LARGE SCALE GENOMIC DNA]</scope>
    <source>
        <strain evidence="1 2">KJ5</strain>
    </source>
</reference>